<accession>A0A8S5TGB7</accession>
<organism evidence="1">
    <name type="scientific">Myoviridae sp. ctIty1</name>
    <dbReference type="NCBI Taxonomy" id="2827673"/>
    <lineage>
        <taxon>Viruses</taxon>
        <taxon>Duplodnaviria</taxon>
        <taxon>Heunggongvirae</taxon>
        <taxon>Uroviricota</taxon>
        <taxon>Caudoviricetes</taxon>
    </lineage>
</organism>
<name>A0A8S5TGB7_9CAUD</name>
<reference evidence="1" key="1">
    <citation type="journal article" date="2021" name="Proc. Natl. Acad. Sci. U.S.A.">
        <title>A Catalog of Tens of Thousands of Viruses from Human Metagenomes Reveals Hidden Associations with Chronic Diseases.</title>
        <authorList>
            <person name="Tisza M.J."/>
            <person name="Buck C.B."/>
        </authorList>
    </citation>
    <scope>NUCLEOTIDE SEQUENCE</scope>
    <source>
        <strain evidence="1">CtIty1</strain>
    </source>
</reference>
<protein>
    <submittedName>
        <fullName evidence="1">Uncharacterized protein</fullName>
    </submittedName>
</protein>
<proteinExistence type="predicted"/>
<dbReference type="EMBL" id="BK032823">
    <property type="protein sequence ID" value="DAF62348.1"/>
    <property type="molecule type" value="Genomic_DNA"/>
</dbReference>
<sequence>MAIYYNSASLGITETHTLKEFIDTGNAASDNSDYKSISYYETRDGFEFVVKNLLDDYLTDLKEQCILIELTPQEVNKYKYNPKMLSYKIYGSTKLFYTILRLNNICSTHEFTIPNKKLYLLPKTTLSNAISIIYNKESMAMNTYNQKHSRDKIITPVNKFISKSYSSTASIGSSSTSSS</sequence>
<evidence type="ECO:0000313" key="1">
    <source>
        <dbReference type="EMBL" id="DAF62348.1"/>
    </source>
</evidence>